<reference evidence="4 6" key="2">
    <citation type="submission" date="2019-03" db="EMBL/GenBank/DDBJ databases">
        <title>Genomics of glacier-inhabiting Cryobacterium strains.</title>
        <authorList>
            <person name="Liu Q."/>
            <person name="Xin Y.-H."/>
        </authorList>
    </citation>
    <scope>NUCLEOTIDE SEQUENCE [LARGE SCALE GENOMIC DNA]</scope>
    <source>
        <strain evidence="4 6">Hh8</strain>
    </source>
</reference>
<feature type="transmembrane region" description="Helical" evidence="1">
    <location>
        <begin position="71"/>
        <end position="93"/>
    </location>
</feature>
<keyword evidence="1" id="KW-1133">Transmembrane helix</keyword>
<feature type="signal peptide" evidence="2">
    <location>
        <begin position="1"/>
        <end position="25"/>
    </location>
</feature>
<evidence type="ECO:0000313" key="4">
    <source>
        <dbReference type="EMBL" id="TFB76660.1"/>
    </source>
</evidence>
<evidence type="ECO:0000313" key="3">
    <source>
        <dbReference type="EMBL" id="SDO27595.1"/>
    </source>
</evidence>
<evidence type="ECO:0000313" key="5">
    <source>
        <dbReference type="Proteomes" id="UP000199639"/>
    </source>
</evidence>
<keyword evidence="1" id="KW-0812">Transmembrane</keyword>
<reference evidence="3 5" key="1">
    <citation type="submission" date="2016-10" db="EMBL/GenBank/DDBJ databases">
        <authorList>
            <person name="Varghese N."/>
            <person name="Submissions S."/>
        </authorList>
    </citation>
    <scope>NUCLEOTIDE SEQUENCE [LARGE SCALE GENOMIC DNA]</scope>
    <source>
        <strain evidence="3 5">CGMCC 1.11215</strain>
    </source>
</reference>
<evidence type="ECO:0000313" key="6">
    <source>
        <dbReference type="Proteomes" id="UP000298252"/>
    </source>
</evidence>
<sequence length="104" mass="10478">MLKKLFAITALATLAVFAVPAAASAVTYVPSDGPSPKVTRVVVPPDEGYVGSKPAYVGYVGLASTGYDASVLAISGGSAALLLGLTLVTTSAVRRKRAEGSVRP</sequence>
<gene>
    <name evidence="4" type="ORF">E3O21_10930</name>
    <name evidence="3" type="ORF">SAMN05216368_11412</name>
</gene>
<keyword evidence="6" id="KW-1185">Reference proteome</keyword>
<evidence type="ECO:0008006" key="7">
    <source>
        <dbReference type="Google" id="ProtNLM"/>
    </source>
</evidence>
<organism evidence="3 5">
    <name type="scientific">Cryobacterium flavum</name>
    <dbReference type="NCBI Taxonomy" id="1424659"/>
    <lineage>
        <taxon>Bacteria</taxon>
        <taxon>Bacillati</taxon>
        <taxon>Actinomycetota</taxon>
        <taxon>Actinomycetes</taxon>
        <taxon>Micrococcales</taxon>
        <taxon>Microbacteriaceae</taxon>
        <taxon>Cryobacterium</taxon>
    </lineage>
</organism>
<evidence type="ECO:0000256" key="1">
    <source>
        <dbReference type="SAM" id="Phobius"/>
    </source>
</evidence>
<evidence type="ECO:0000256" key="2">
    <source>
        <dbReference type="SAM" id="SignalP"/>
    </source>
</evidence>
<accession>A0A4R8V427</accession>
<dbReference type="RefSeq" id="WP_092341815.1">
    <property type="nucleotide sequence ID" value="NZ_FNIB01000014.1"/>
</dbReference>
<keyword evidence="2" id="KW-0732">Signal</keyword>
<dbReference type="EMBL" id="FNIB01000014">
    <property type="protein sequence ID" value="SDO27595.1"/>
    <property type="molecule type" value="Genomic_DNA"/>
</dbReference>
<name>A0A4R8V427_9MICO</name>
<dbReference type="AlphaFoldDB" id="A0A4R8V427"/>
<feature type="chain" id="PRO_5044608956" description="LPXTG-motif cell wall anchor domain-containing protein" evidence="2">
    <location>
        <begin position="26"/>
        <end position="104"/>
    </location>
</feature>
<dbReference type="Proteomes" id="UP000298252">
    <property type="component" value="Unassembled WGS sequence"/>
</dbReference>
<proteinExistence type="predicted"/>
<dbReference type="Proteomes" id="UP000199639">
    <property type="component" value="Unassembled WGS sequence"/>
</dbReference>
<dbReference type="EMBL" id="SOFD01000027">
    <property type="protein sequence ID" value="TFB76660.1"/>
    <property type="molecule type" value="Genomic_DNA"/>
</dbReference>
<keyword evidence="1" id="KW-0472">Membrane</keyword>
<protein>
    <recommendedName>
        <fullName evidence="7">LPXTG-motif cell wall anchor domain-containing protein</fullName>
    </recommendedName>
</protein>